<evidence type="ECO:0000313" key="12">
    <source>
        <dbReference type="Proteomes" id="UP000318571"/>
    </source>
</evidence>
<comment type="subcellular location">
    <subcellularLocation>
        <location evidence="1">Cell membrane</location>
        <topology evidence="1">Multi-pass membrane protein</topology>
    </subcellularLocation>
</comment>
<accession>A0A553P4D2</accession>
<dbReference type="PRINTS" id="PR00237">
    <property type="entry name" value="GPCRRHODOPSN"/>
</dbReference>
<dbReference type="Proteomes" id="UP000318571">
    <property type="component" value="Chromosome 7"/>
</dbReference>
<dbReference type="GO" id="GO:0032870">
    <property type="term" value="P:cellular response to hormone stimulus"/>
    <property type="evidence" value="ECO:0007669"/>
    <property type="project" value="TreeGrafter"/>
</dbReference>
<proteinExistence type="inferred from homology"/>
<dbReference type="InterPro" id="IPR017452">
    <property type="entry name" value="GPCR_Rhodpsn_7TM"/>
</dbReference>
<evidence type="ECO:0000256" key="2">
    <source>
        <dbReference type="ARBA" id="ARBA00010663"/>
    </source>
</evidence>
<dbReference type="GO" id="GO:0042277">
    <property type="term" value="F:peptide binding"/>
    <property type="evidence" value="ECO:0007669"/>
    <property type="project" value="TreeGrafter"/>
</dbReference>
<evidence type="ECO:0000256" key="5">
    <source>
        <dbReference type="ARBA" id="ARBA00022989"/>
    </source>
</evidence>
<keyword evidence="6 9" id="KW-0472">Membrane</keyword>
<dbReference type="GO" id="GO:0004930">
    <property type="term" value="F:G protein-coupled receptor activity"/>
    <property type="evidence" value="ECO:0007669"/>
    <property type="project" value="InterPro"/>
</dbReference>
<evidence type="ECO:0000313" key="11">
    <source>
        <dbReference type="EMBL" id="TRY72548.1"/>
    </source>
</evidence>
<keyword evidence="7" id="KW-0675">Receptor</keyword>
<feature type="domain" description="G-protein coupled receptors family 1 profile" evidence="10">
    <location>
        <begin position="1"/>
        <end position="125"/>
    </location>
</feature>
<dbReference type="PROSITE" id="PS50262">
    <property type="entry name" value="G_PROTEIN_RECEP_F1_2"/>
    <property type="match status" value="1"/>
</dbReference>
<dbReference type="Gene3D" id="1.20.1070.10">
    <property type="entry name" value="Rhodopsin 7-helix transmembrane proteins"/>
    <property type="match status" value="1"/>
</dbReference>
<dbReference type="PANTHER" id="PTHR24241">
    <property type="entry name" value="NEUROPEPTIDE RECEPTOR-RELATED G-PROTEIN COUPLED RECEPTOR"/>
    <property type="match status" value="1"/>
</dbReference>
<dbReference type="PANTHER" id="PTHR24241:SF193">
    <property type="entry name" value="G-PROTEIN COUPLED RECEPTORS FAMILY 1 PROFILE DOMAIN-CONTAINING PROTEIN"/>
    <property type="match status" value="1"/>
</dbReference>
<evidence type="ECO:0000256" key="6">
    <source>
        <dbReference type="ARBA" id="ARBA00023136"/>
    </source>
</evidence>
<keyword evidence="3" id="KW-1003">Cell membrane</keyword>
<comment type="caution">
    <text evidence="11">The sequence shown here is derived from an EMBL/GenBank/DDBJ whole genome shotgun (WGS) entry which is preliminary data.</text>
</comment>
<name>A0A553P4D2_TIGCA</name>
<evidence type="ECO:0000256" key="3">
    <source>
        <dbReference type="ARBA" id="ARBA00022475"/>
    </source>
</evidence>
<feature type="transmembrane region" description="Helical" evidence="9">
    <location>
        <begin position="109"/>
        <end position="128"/>
    </location>
</feature>
<dbReference type="SUPFAM" id="SSF81321">
    <property type="entry name" value="Family A G protein-coupled receptor-like"/>
    <property type="match status" value="1"/>
</dbReference>
<evidence type="ECO:0000256" key="1">
    <source>
        <dbReference type="ARBA" id="ARBA00004651"/>
    </source>
</evidence>
<evidence type="ECO:0000256" key="7">
    <source>
        <dbReference type="ARBA" id="ARBA00023170"/>
    </source>
</evidence>
<dbReference type="GO" id="GO:0005886">
    <property type="term" value="C:plasma membrane"/>
    <property type="evidence" value="ECO:0007669"/>
    <property type="project" value="UniProtKB-SubCell"/>
</dbReference>
<keyword evidence="12" id="KW-1185">Reference proteome</keyword>
<organism evidence="11 12">
    <name type="scientific">Tigriopus californicus</name>
    <name type="common">Marine copepod</name>
    <dbReference type="NCBI Taxonomy" id="6832"/>
    <lineage>
        <taxon>Eukaryota</taxon>
        <taxon>Metazoa</taxon>
        <taxon>Ecdysozoa</taxon>
        <taxon>Arthropoda</taxon>
        <taxon>Crustacea</taxon>
        <taxon>Multicrustacea</taxon>
        <taxon>Hexanauplia</taxon>
        <taxon>Copepoda</taxon>
        <taxon>Harpacticoida</taxon>
        <taxon>Harpacticidae</taxon>
        <taxon>Tigriopus</taxon>
    </lineage>
</organism>
<protein>
    <recommendedName>
        <fullName evidence="10">G-protein coupled receptors family 1 profile domain-containing protein</fullName>
    </recommendedName>
</protein>
<comment type="similarity">
    <text evidence="2">Belongs to the G-protein coupled receptor 1 family.</text>
</comment>
<dbReference type="EMBL" id="VCGU01000008">
    <property type="protein sequence ID" value="TRY72548.1"/>
    <property type="molecule type" value="Genomic_DNA"/>
</dbReference>
<gene>
    <name evidence="11" type="ORF">TCAL_12732</name>
</gene>
<dbReference type="AlphaFoldDB" id="A0A553P4D2"/>
<feature type="region of interest" description="Disordered" evidence="8">
    <location>
        <begin position="152"/>
        <end position="195"/>
    </location>
</feature>
<evidence type="ECO:0000256" key="8">
    <source>
        <dbReference type="SAM" id="MobiDB-lite"/>
    </source>
</evidence>
<dbReference type="STRING" id="6832.A0A553P4D2"/>
<sequence>MEGEDVSTILLPANRIGDHLAVDHIGDNRNESQIKSPRIKLKYQGISRNQYQIQKMENREKTIQVVRMLVAIVVVFVVCWTPLLIIHILQSLDVIKLQIQGWAKHGKTVSSLMAYLNSALNPIIYGFMSHNFRESFKKAMASLFHPVTKRIRRGSRTPDGHGHHNESKQTSPLGLRSPTSNLTDVSSSNVVRRSH</sequence>
<dbReference type="InterPro" id="IPR000276">
    <property type="entry name" value="GPCR_Rhodpsn"/>
</dbReference>
<keyword evidence="4 9" id="KW-0812">Transmembrane</keyword>
<feature type="compositionally biased region" description="Polar residues" evidence="8">
    <location>
        <begin position="168"/>
        <end position="195"/>
    </location>
</feature>
<feature type="compositionally biased region" description="Basic and acidic residues" evidence="8">
    <location>
        <begin position="156"/>
        <end position="167"/>
    </location>
</feature>
<evidence type="ECO:0000256" key="4">
    <source>
        <dbReference type="ARBA" id="ARBA00022692"/>
    </source>
</evidence>
<keyword evidence="5 9" id="KW-1133">Transmembrane helix</keyword>
<reference evidence="11 12" key="1">
    <citation type="journal article" date="2018" name="Nat. Ecol. Evol.">
        <title>Genomic signatures of mitonuclear coevolution across populations of Tigriopus californicus.</title>
        <authorList>
            <person name="Barreto F.S."/>
            <person name="Watson E.T."/>
            <person name="Lima T.G."/>
            <person name="Willett C.S."/>
            <person name="Edmands S."/>
            <person name="Li W."/>
            <person name="Burton R.S."/>
        </authorList>
    </citation>
    <scope>NUCLEOTIDE SEQUENCE [LARGE SCALE GENOMIC DNA]</scope>
    <source>
        <strain evidence="11 12">San Diego</strain>
    </source>
</reference>
<evidence type="ECO:0000259" key="10">
    <source>
        <dbReference type="PROSITE" id="PS50262"/>
    </source>
</evidence>
<feature type="transmembrane region" description="Helical" evidence="9">
    <location>
        <begin position="65"/>
        <end position="89"/>
    </location>
</feature>
<evidence type="ECO:0000256" key="9">
    <source>
        <dbReference type="SAM" id="Phobius"/>
    </source>
</evidence>
<dbReference type="Pfam" id="PF00001">
    <property type="entry name" value="7tm_1"/>
    <property type="match status" value="1"/>
</dbReference>